<organism evidence="4 5">
    <name type="scientific">Solibacillus kalamii</name>
    <dbReference type="NCBI Taxonomy" id="1748298"/>
    <lineage>
        <taxon>Bacteria</taxon>
        <taxon>Bacillati</taxon>
        <taxon>Bacillota</taxon>
        <taxon>Bacilli</taxon>
        <taxon>Bacillales</taxon>
        <taxon>Caryophanaceae</taxon>
        <taxon>Solibacillus</taxon>
    </lineage>
</organism>
<protein>
    <recommendedName>
        <fullName evidence="3">Magnesium transporter MgtE intracellular domain-containing protein</fullName>
    </recommendedName>
</protein>
<gene>
    <name evidence="4" type="ORF">CBM15_01025</name>
</gene>
<keyword evidence="1" id="KW-0175">Coiled coil</keyword>
<accession>A0ABX3ZLI8</accession>
<feature type="domain" description="Magnesium transporter MgtE intracellular" evidence="3">
    <location>
        <begin position="163"/>
        <end position="217"/>
    </location>
</feature>
<dbReference type="EMBL" id="NHNT01000001">
    <property type="protein sequence ID" value="OUZ40472.1"/>
    <property type="molecule type" value="Genomic_DNA"/>
</dbReference>
<dbReference type="Proteomes" id="UP000196594">
    <property type="component" value="Unassembled WGS sequence"/>
</dbReference>
<dbReference type="InterPro" id="IPR038076">
    <property type="entry name" value="MgtE_N_sf"/>
</dbReference>
<name>A0ABX3ZLI8_9BACL</name>
<dbReference type="Gene3D" id="1.25.60.10">
    <property type="entry name" value="MgtE N-terminal domain-like"/>
    <property type="match status" value="1"/>
</dbReference>
<keyword evidence="5" id="KW-1185">Reference proteome</keyword>
<sequence length="220" mass="25333">MSFQQLRITRRKSGDSVAKKIKNTMEQVEEMELESQSPGFFKKFFYLFLIPIMFLIAILLIISTMTEYNVFKIADEAIEKIPFISSDEKGGVVENSSLNEQKVVELQAEIQEKEAQISQLQTQIDASATEKEELLIEQERLLFEIEKLQRDQEETKKEFKEILSTFEKMSARKAAPILVEMSDTESVRILSEMKPDTLSAIFAKMEPADAARYTELLSQQ</sequence>
<dbReference type="InterPro" id="IPR006668">
    <property type="entry name" value="Mg_transptr_MgtE_intracell_dom"/>
</dbReference>
<feature type="coiled-coil region" evidence="1">
    <location>
        <begin position="96"/>
        <end position="165"/>
    </location>
</feature>
<evidence type="ECO:0000313" key="5">
    <source>
        <dbReference type="Proteomes" id="UP000196594"/>
    </source>
</evidence>
<reference evidence="4 5" key="1">
    <citation type="journal article" date="2017" name="Int. J. Syst. Evol. Microbiol.">
        <title>Solibacillus kalamii sp. nov., isolated from a high-efficiency particulate arrestance filter system used in the International Space Station.</title>
        <authorList>
            <person name="Checinska Sielaff A."/>
            <person name="Kumar R.M."/>
            <person name="Pal D."/>
            <person name="Mayilraj S."/>
            <person name="Venkateswaran K."/>
        </authorList>
    </citation>
    <scope>NUCLEOTIDE SEQUENCE [LARGE SCALE GENOMIC DNA]</scope>
    <source>
        <strain evidence="4 5">ISSFR-015</strain>
    </source>
</reference>
<keyword evidence="2" id="KW-0472">Membrane</keyword>
<evidence type="ECO:0000259" key="3">
    <source>
        <dbReference type="Pfam" id="PF03448"/>
    </source>
</evidence>
<dbReference type="SUPFAM" id="SSF158791">
    <property type="entry name" value="MgtE N-terminal domain-like"/>
    <property type="match status" value="1"/>
</dbReference>
<dbReference type="Pfam" id="PF03448">
    <property type="entry name" value="MgtE_N"/>
    <property type="match status" value="1"/>
</dbReference>
<feature type="transmembrane region" description="Helical" evidence="2">
    <location>
        <begin position="44"/>
        <end position="62"/>
    </location>
</feature>
<evidence type="ECO:0000256" key="1">
    <source>
        <dbReference type="SAM" id="Coils"/>
    </source>
</evidence>
<comment type="caution">
    <text evidence="4">The sequence shown here is derived from an EMBL/GenBank/DDBJ whole genome shotgun (WGS) entry which is preliminary data.</text>
</comment>
<evidence type="ECO:0000313" key="4">
    <source>
        <dbReference type="EMBL" id="OUZ40472.1"/>
    </source>
</evidence>
<evidence type="ECO:0000256" key="2">
    <source>
        <dbReference type="SAM" id="Phobius"/>
    </source>
</evidence>
<keyword evidence="2" id="KW-0812">Transmembrane</keyword>
<keyword evidence="2" id="KW-1133">Transmembrane helix</keyword>
<proteinExistence type="predicted"/>